<sequence length="314" mass="31922">MDTAQRHDVVVIGGGPAGLNGAMMLARSLRSVVVVDSGSPRNAPAAAAHGLFARDGVAPAELLATGREEVRRYGGTLVDGEVVGARRTGDGFTVTLADGTTLDARRLLVTTGLVDVLPDVPGLAQGWGADVVHCPYCHGYEVRDRPIAVLGTAPGSAHQALLFRQLSADVVYVSHSTGPTTEQRERFDALGIAVVDGPVNEVVRSGGAITGLVTPSGVLAREVVAVAPRMEARAGFLAELGLVPAEHPSGMGQHLVADAMGRSTVEGVWVAGNITDLSAQVGAAAAAGAFAGAAINADLVEAGALAALREVARL</sequence>
<dbReference type="PRINTS" id="PR00368">
    <property type="entry name" value="FADPNR"/>
</dbReference>
<comment type="caution">
    <text evidence="5">The sequence shown here is derived from an EMBL/GenBank/DDBJ whole genome shotgun (WGS) entry which is preliminary data.</text>
</comment>
<dbReference type="Gene3D" id="3.50.50.60">
    <property type="entry name" value="FAD/NAD(P)-binding domain"/>
    <property type="match status" value="2"/>
</dbReference>
<evidence type="ECO:0000313" key="6">
    <source>
        <dbReference type="Proteomes" id="UP000549695"/>
    </source>
</evidence>
<gene>
    <name evidence="5" type="ORF">HDA37_005120</name>
</gene>
<reference evidence="5 6" key="1">
    <citation type="submission" date="2020-07" db="EMBL/GenBank/DDBJ databases">
        <title>Sequencing the genomes of 1000 actinobacteria strains.</title>
        <authorList>
            <person name="Klenk H.-P."/>
        </authorList>
    </citation>
    <scope>NUCLEOTIDE SEQUENCE [LARGE SCALE GENOMIC DNA]</scope>
    <source>
        <strain evidence="5 6">DSM 44749</strain>
    </source>
</reference>
<feature type="domain" description="FAD/NAD(P)-binding" evidence="4">
    <location>
        <begin position="7"/>
        <end position="287"/>
    </location>
</feature>
<accession>A0A852WEZ8</accession>
<dbReference type="InterPro" id="IPR023753">
    <property type="entry name" value="FAD/NAD-binding_dom"/>
</dbReference>
<dbReference type="PRINTS" id="PR00469">
    <property type="entry name" value="PNDRDTASEII"/>
</dbReference>
<dbReference type="GeneID" id="98054782"/>
<dbReference type="SUPFAM" id="SSF51905">
    <property type="entry name" value="FAD/NAD(P)-binding domain"/>
    <property type="match status" value="1"/>
</dbReference>
<evidence type="ECO:0000256" key="2">
    <source>
        <dbReference type="ARBA" id="ARBA00023002"/>
    </source>
</evidence>
<proteinExistence type="predicted"/>
<keyword evidence="1" id="KW-0285">Flavoprotein</keyword>
<dbReference type="EMBL" id="JACCCZ010000001">
    <property type="protein sequence ID" value="NYG04835.1"/>
    <property type="molecule type" value="Genomic_DNA"/>
</dbReference>
<dbReference type="AlphaFoldDB" id="A0A852WEZ8"/>
<organism evidence="5 6">
    <name type="scientific">Pseudonocardia alni</name>
    <name type="common">Amycolata alni</name>
    <dbReference type="NCBI Taxonomy" id="33907"/>
    <lineage>
        <taxon>Bacteria</taxon>
        <taxon>Bacillati</taxon>
        <taxon>Actinomycetota</taxon>
        <taxon>Actinomycetes</taxon>
        <taxon>Pseudonocardiales</taxon>
        <taxon>Pseudonocardiaceae</taxon>
        <taxon>Pseudonocardia</taxon>
    </lineage>
</organism>
<evidence type="ECO:0000313" key="5">
    <source>
        <dbReference type="EMBL" id="NYG04835.1"/>
    </source>
</evidence>
<dbReference type="InterPro" id="IPR036188">
    <property type="entry name" value="FAD/NAD-bd_sf"/>
</dbReference>
<evidence type="ECO:0000259" key="4">
    <source>
        <dbReference type="Pfam" id="PF07992"/>
    </source>
</evidence>
<evidence type="ECO:0000256" key="3">
    <source>
        <dbReference type="ARBA" id="ARBA00048132"/>
    </source>
</evidence>
<keyword evidence="2" id="KW-0560">Oxidoreductase</keyword>
<protein>
    <submittedName>
        <fullName evidence="5">Thioredoxin reductase</fullName>
    </submittedName>
</protein>
<name>A0A852WEZ8_PSEA5</name>
<dbReference type="Pfam" id="PF07992">
    <property type="entry name" value="Pyr_redox_2"/>
    <property type="match status" value="1"/>
</dbReference>
<comment type="catalytic activity">
    <reaction evidence="3">
        <text>[thioredoxin]-dithiol + NADP(+) = [thioredoxin]-disulfide + NADPH + H(+)</text>
        <dbReference type="Rhea" id="RHEA:20345"/>
        <dbReference type="Rhea" id="RHEA-COMP:10698"/>
        <dbReference type="Rhea" id="RHEA-COMP:10700"/>
        <dbReference type="ChEBI" id="CHEBI:15378"/>
        <dbReference type="ChEBI" id="CHEBI:29950"/>
        <dbReference type="ChEBI" id="CHEBI:50058"/>
        <dbReference type="ChEBI" id="CHEBI:57783"/>
        <dbReference type="ChEBI" id="CHEBI:58349"/>
        <dbReference type="EC" id="1.8.1.9"/>
    </reaction>
</comment>
<keyword evidence="6" id="KW-1185">Reference proteome</keyword>
<evidence type="ECO:0000256" key="1">
    <source>
        <dbReference type="ARBA" id="ARBA00022630"/>
    </source>
</evidence>
<dbReference type="GO" id="GO:0004791">
    <property type="term" value="F:thioredoxin-disulfide reductase (NADPH) activity"/>
    <property type="evidence" value="ECO:0007669"/>
    <property type="project" value="UniProtKB-EC"/>
</dbReference>
<dbReference type="InterPro" id="IPR050097">
    <property type="entry name" value="Ferredoxin-NADP_redctase_2"/>
</dbReference>
<dbReference type="RefSeq" id="WP_179762475.1">
    <property type="nucleotide sequence ID" value="NZ_BAAAJZ010000004.1"/>
</dbReference>
<dbReference type="PANTHER" id="PTHR48105">
    <property type="entry name" value="THIOREDOXIN REDUCTASE 1-RELATED-RELATED"/>
    <property type="match status" value="1"/>
</dbReference>
<dbReference type="Proteomes" id="UP000549695">
    <property type="component" value="Unassembled WGS sequence"/>
</dbReference>